<dbReference type="PANTHER" id="PTHR43337:SF19">
    <property type="entry name" value="ADENINE_GUANINE PERMEASE AZG1"/>
    <property type="match status" value="1"/>
</dbReference>
<evidence type="ECO:0000256" key="5">
    <source>
        <dbReference type="ARBA" id="ARBA00022989"/>
    </source>
</evidence>
<evidence type="ECO:0000256" key="6">
    <source>
        <dbReference type="ARBA" id="ARBA00023136"/>
    </source>
</evidence>
<evidence type="ECO:0000256" key="8">
    <source>
        <dbReference type="SAM" id="Phobius"/>
    </source>
</evidence>
<feature type="transmembrane region" description="Helical" evidence="8">
    <location>
        <begin position="178"/>
        <end position="202"/>
    </location>
</feature>
<evidence type="ECO:0000256" key="3">
    <source>
        <dbReference type="ARBA" id="ARBA00022448"/>
    </source>
</evidence>
<keyword evidence="4 8" id="KW-0812">Transmembrane</keyword>
<comment type="caution">
    <text evidence="9">The sequence shown here is derived from an EMBL/GenBank/DDBJ whole genome shotgun (WGS) entry which is preliminary data.</text>
</comment>
<evidence type="ECO:0000313" key="9">
    <source>
        <dbReference type="EMBL" id="KAK4277744.1"/>
    </source>
</evidence>
<feature type="region of interest" description="Disordered" evidence="7">
    <location>
        <begin position="561"/>
        <end position="585"/>
    </location>
</feature>
<feature type="compositionally biased region" description="Polar residues" evidence="7">
    <location>
        <begin position="561"/>
        <end position="570"/>
    </location>
</feature>
<proteinExistence type="inferred from homology"/>
<evidence type="ECO:0000256" key="1">
    <source>
        <dbReference type="ARBA" id="ARBA00004141"/>
    </source>
</evidence>
<keyword evidence="3" id="KW-0813">Transport</keyword>
<evidence type="ECO:0000256" key="7">
    <source>
        <dbReference type="SAM" id="MobiDB-lite"/>
    </source>
</evidence>
<dbReference type="GO" id="GO:0015854">
    <property type="term" value="P:guanine transport"/>
    <property type="evidence" value="ECO:0007669"/>
    <property type="project" value="TreeGrafter"/>
</dbReference>
<evidence type="ECO:0000256" key="2">
    <source>
        <dbReference type="ARBA" id="ARBA00005697"/>
    </source>
</evidence>
<keyword evidence="6 8" id="KW-0472">Membrane</keyword>
<feature type="transmembrane region" description="Helical" evidence="8">
    <location>
        <begin position="377"/>
        <end position="398"/>
    </location>
</feature>
<dbReference type="Pfam" id="PF00860">
    <property type="entry name" value="Xan_ur_permease"/>
    <property type="match status" value="1"/>
</dbReference>
<dbReference type="GO" id="GO:0005886">
    <property type="term" value="C:plasma membrane"/>
    <property type="evidence" value="ECO:0007669"/>
    <property type="project" value="TreeGrafter"/>
</dbReference>
<feature type="transmembrane region" description="Helical" evidence="8">
    <location>
        <begin position="418"/>
        <end position="442"/>
    </location>
</feature>
<accession>A0AAE1KKM7</accession>
<reference evidence="9" key="1">
    <citation type="submission" date="2023-10" db="EMBL/GenBank/DDBJ databases">
        <title>Chromosome-level genome of the transformable northern wattle, Acacia crassicarpa.</title>
        <authorList>
            <person name="Massaro I."/>
            <person name="Sinha N.R."/>
            <person name="Poethig S."/>
            <person name="Leichty A.R."/>
        </authorList>
    </citation>
    <scope>NUCLEOTIDE SEQUENCE</scope>
    <source>
        <strain evidence="9">Acra3RX</strain>
        <tissue evidence="9">Leaf</tissue>
    </source>
</reference>
<protein>
    <recommendedName>
        <fullName evidence="11">Adenine/guanine permease AZG1</fullName>
    </recommendedName>
</protein>
<dbReference type="EMBL" id="JAWXYG010000003">
    <property type="protein sequence ID" value="KAK4277744.1"/>
    <property type="molecule type" value="Genomic_DNA"/>
</dbReference>
<feature type="transmembrane region" description="Helical" evidence="8">
    <location>
        <begin position="130"/>
        <end position="149"/>
    </location>
</feature>
<dbReference type="GO" id="GO:0005345">
    <property type="term" value="F:purine nucleobase transmembrane transporter activity"/>
    <property type="evidence" value="ECO:0007669"/>
    <property type="project" value="TreeGrafter"/>
</dbReference>
<evidence type="ECO:0000313" key="10">
    <source>
        <dbReference type="Proteomes" id="UP001293593"/>
    </source>
</evidence>
<feature type="transmembrane region" description="Helical" evidence="8">
    <location>
        <begin position="511"/>
        <end position="539"/>
    </location>
</feature>
<keyword evidence="10" id="KW-1185">Reference proteome</keyword>
<keyword evidence="5 8" id="KW-1133">Transmembrane helix</keyword>
<dbReference type="GO" id="GO:0015853">
    <property type="term" value="P:adenine transport"/>
    <property type="evidence" value="ECO:0007669"/>
    <property type="project" value="TreeGrafter"/>
</dbReference>
<evidence type="ECO:0000256" key="4">
    <source>
        <dbReference type="ARBA" id="ARBA00022692"/>
    </source>
</evidence>
<dbReference type="InterPro" id="IPR045018">
    <property type="entry name" value="Azg-like"/>
</dbReference>
<organism evidence="9 10">
    <name type="scientific">Acacia crassicarpa</name>
    <name type="common">northern wattle</name>
    <dbReference type="NCBI Taxonomy" id="499986"/>
    <lineage>
        <taxon>Eukaryota</taxon>
        <taxon>Viridiplantae</taxon>
        <taxon>Streptophyta</taxon>
        <taxon>Embryophyta</taxon>
        <taxon>Tracheophyta</taxon>
        <taxon>Spermatophyta</taxon>
        <taxon>Magnoliopsida</taxon>
        <taxon>eudicotyledons</taxon>
        <taxon>Gunneridae</taxon>
        <taxon>Pentapetalae</taxon>
        <taxon>rosids</taxon>
        <taxon>fabids</taxon>
        <taxon>Fabales</taxon>
        <taxon>Fabaceae</taxon>
        <taxon>Caesalpinioideae</taxon>
        <taxon>mimosoid clade</taxon>
        <taxon>Acacieae</taxon>
        <taxon>Acacia</taxon>
    </lineage>
</organism>
<dbReference type="PANTHER" id="PTHR43337">
    <property type="entry name" value="XANTHINE/URACIL PERMEASE C887.17-RELATED"/>
    <property type="match status" value="1"/>
</dbReference>
<dbReference type="AlphaFoldDB" id="A0AAE1KKM7"/>
<name>A0AAE1KKM7_9FABA</name>
<feature type="transmembrane region" description="Helical" evidence="8">
    <location>
        <begin position="481"/>
        <end position="499"/>
    </location>
</feature>
<sequence length="585" mass="61833">MEMEASSPAPLPLSSRPKPLSRLNSFVANSRVGKRFKLSERNTTFTTELRAGTATFLTMAYILAVNASILTDSGGTCSVSDCIPLCSDPTVPVSNCTGSSLRVIQPDSSCKFDPVNPGYAACLEKTRRDLIVATAASSLVGCIIMGAFANLPLGLAPGMGTNAYFAYTVVGLHGSGNISYQSALATVFIEGLIFLLISAIGLRAKLAKLVPEPVRISSSAGIGLFLAFIGLQNNQGIGLIGYSPSTLLSLGGCPSSSRASLAPVMTAANGTISLLPGGTVSGDILCLRGRMESPTLWLGLVGFVIIAYCMVKSIKGAMIYGILIVTAVSWFRNTKVTAFPNTAAGKSAYEYFKKVVDVHTIKSTAGALSFKDIGKGYFWEALVTFLYVDILDTTGTLYSMARFAGFSDDNGGFEGQYFAFMSDATSIVVGSLLGTSPVTAFVESSTGIREGGRTGLTALTVAAYFFMALFFTPLLASIPSWAVGPPLILVGVLMMRAVVEIKWDDMRHAIPAFVTLILMPLTYSIAYGLIGGIGTFVVLNVWDWGEEGLRKIRVLKSRAPSPTSATNGLHHQSPHNDDAIPKALV</sequence>
<dbReference type="InterPro" id="IPR006043">
    <property type="entry name" value="NCS2"/>
</dbReference>
<comment type="subcellular location">
    <subcellularLocation>
        <location evidence="1">Membrane</location>
        <topology evidence="1">Multi-pass membrane protein</topology>
    </subcellularLocation>
</comment>
<comment type="similarity">
    <text evidence="2">Belongs to the nucleobase:cation symporter-2 (NCS2) (TC 2.A.40) family. Azg-like subfamily.</text>
</comment>
<dbReference type="Proteomes" id="UP001293593">
    <property type="component" value="Unassembled WGS sequence"/>
</dbReference>
<feature type="transmembrane region" description="Helical" evidence="8">
    <location>
        <begin position="214"/>
        <end position="231"/>
    </location>
</feature>
<feature type="transmembrane region" description="Helical" evidence="8">
    <location>
        <begin position="454"/>
        <end position="475"/>
    </location>
</feature>
<feature type="compositionally biased region" description="Basic and acidic residues" evidence="7">
    <location>
        <begin position="574"/>
        <end position="585"/>
    </location>
</feature>
<gene>
    <name evidence="9" type="ORF">QN277_015694</name>
</gene>
<evidence type="ECO:0008006" key="11">
    <source>
        <dbReference type="Google" id="ProtNLM"/>
    </source>
</evidence>